<evidence type="ECO:0008006" key="2">
    <source>
        <dbReference type="Google" id="ProtNLM"/>
    </source>
</evidence>
<protein>
    <recommendedName>
        <fullName evidence="2">UvrD-like helicase C-terminal domain-containing protein</fullName>
    </recommendedName>
</protein>
<proteinExistence type="predicted"/>
<gene>
    <name evidence="1" type="ORF">LCGC14_0704650</name>
</gene>
<evidence type="ECO:0000313" key="1">
    <source>
        <dbReference type="EMBL" id="KKN43283.1"/>
    </source>
</evidence>
<dbReference type="Gene3D" id="3.40.50.300">
    <property type="entry name" value="P-loop containing nucleotide triphosphate hydrolases"/>
    <property type="match status" value="1"/>
</dbReference>
<dbReference type="CDD" id="cd18809">
    <property type="entry name" value="SF1_C_RecD"/>
    <property type="match status" value="1"/>
</dbReference>
<reference evidence="1" key="1">
    <citation type="journal article" date="2015" name="Nature">
        <title>Complex archaea that bridge the gap between prokaryotes and eukaryotes.</title>
        <authorList>
            <person name="Spang A."/>
            <person name="Saw J.H."/>
            <person name="Jorgensen S.L."/>
            <person name="Zaremba-Niedzwiedzka K."/>
            <person name="Martijn J."/>
            <person name="Lind A.E."/>
            <person name="van Eijk R."/>
            <person name="Schleper C."/>
            <person name="Guy L."/>
            <person name="Ettema T.J."/>
        </authorList>
    </citation>
    <scope>NUCLEOTIDE SEQUENCE</scope>
</reference>
<dbReference type="EMBL" id="LAZR01001521">
    <property type="protein sequence ID" value="KKN43283.1"/>
    <property type="molecule type" value="Genomic_DNA"/>
</dbReference>
<accession>A0A0F9TPI1</accession>
<comment type="caution">
    <text evidence="1">The sequence shown here is derived from an EMBL/GenBank/DDBJ whole genome shotgun (WGS) entry which is preliminary data.</text>
</comment>
<name>A0A0F9TPI1_9ZZZZ</name>
<dbReference type="SUPFAM" id="SSF52540">
    <property type="entry name" value="P-loop containing nucleoside triphosphate hydrolases"/>
    <property type="match status" value="1"/>
</dbReference>
<sequence length="1123" mass="130807">MATLSYTEKRSLLKLEKFNFSDIFIENGSTSVNDDSLPIIPRDGNEVDLIWFEIQERKRFNNTLNAISNTNFSNLQIQEFNDEVLNEGNFILEISNINDPSHGKDLIKAALGIFDRSQRMENDEQNIISGEVERTFTELPGTPIRTGEIRAQIIGDENIFTNLSSIEDISDFVGEFDTSFDETYEGGDSGRNFAVEFAASLISTIADTEDVFATNVLSGESRDCFLKAVYPYFKSNNEDQSIISYENLKSKYSYGIYNKKQIQEIANLGNINIVILDKISNYDSKNAVWLKIICKRKRMKTVIINISDFHATLYSDIEIPRFNKQEIKTVKLYELLELYKNNLHQIPLIKRDGIMFALISKDYIYKTYDNPDHPDAITLNSIYFKECKEYGKIKQSKYSKIWQQACTTNGFITNIKQPDPEIELYKFDENKSYQSAYLRINESVGFPNGNDECYKFDNTPEHQQKALKLIHKYNGCSYIKIIEQPDLLMKVFYKSDNIYVNEEIKFAIEYCNTMMYSLKFIIKNVLINKKCIYDIIPSSFLEPDNSLIFNAMIGKCNPQNYPSQIATRDPNEFLHLLYSLRRNSNYKILGTQINKNRIKKQNVDEIVNQIDILRQGYKSDYKKHIDKMNEISQQIDDKINSNSIDKEYMDLHSKLINMRRNVPDEININPLKIFIKIHLLKVKINKKTKLTDLLKIYFQSKEEYKFKAPHIAAQIYAFQKIKMIKLANSLGDKIYAIRVDSITIPKTITEEYIKTLITDFKVESGINKYKIEKCEHLNNHLYSYKQYPMSKLLIAKLDQFKYTETDICNFSPLTHWHGPGGSGKSFDARKLNLDNIVFLSPTHQANKQLEGCSSDGIKRTVMTIHKFFGIKCRAYCEKQAFSWIFIDEIGMCTDKMAQLAYDYHIKTGCYFIISGDFAQLLPSGKLGIPFRTHPFYKLFKVVNYHNDYRRDKDQTEFSEMLSKMRNIILENLEVGKKQPLSLELIEYFNKRWNPNIYKYVNKIIAGTNSMRKNYNKQKLAQKLNVIPIICTKTSRKMLNGDEGTYTRSTKKAKIENIEWNQKSYVLLPFDIKVNYSCTIHSAQGKTYNFKYLIHNKSVWSLSQLYVALSRAKRIDDVYITHFL</sequence>
<dbReference type="AlphaFoldDB" id="A0A0F9TPI1"/>
<organism evidence="1">
    <name type="scientific">marine sediment metagenome</name>
    <dbReference type="NCBI Taxonomy" id="412755"/>
    <lineage>
        <taxon>unclassified sequences</taxon>
        <taxon>metagenomes</taxon>
        <taxon>ecological metagenomes</taxon>
    </lineage>
</organism>
<dbReference type="InterPro" id="IPR027417">
    <property type="entry name" value="P-loop_NTPase"/>
</dbReference>